<keyword evidence="3" id="KW-1185">Reference proteome</keyword>
<dbReference type="SUPFAM" id="SSF53448">
    <property type="entry name" value="Nucleotide-diphospho-sugar transferases"/>
    <property type="match status" value="1"/>
</dbReference>
<dbReference type="InterPro" id="IPR011990">
    <property type="entry name" value="TPR-like_helical_dom_sf"/>
</dbReference>
<dbReference type="InterPro" id="IPR029044">
    <property type="entry name" value="Nucleotide-diphossugar_trans"/>
</dbReference>
<evidence type="ECO:0000313" key="2">
    <source>
        <dbReference type="EMBL" id="MDQ0536499.1"/>
    </source>
</evidence>
<comment type="caution">
    <text evidence="2">The sequence shown here is derived from an EMBL/GenBank/DDBJ whole genome shotgun (WGS) entry which is preliminary data.</text>
</comment>
<gene>
    <name evidence="2" type="ORF">QO018_005396</name>
</gene>
<dbReference type="InterPro" id="IPR019734">
    <property type="entry name" value="TPR_rpt"/>
</dbReference>
<sequence length="922" mass="99865">MTTGLATDMDPRPALLADPADAVALQRTALLVAKAGNRAAALRLLLRAALLHRNQAVLDRQIDDILLPALNDALTRLHAGATDDAAAILDPLAQVLEPGGGFARVLATLRLVQGCDEEAARLGAILNREDSGLAVALAAVETRRADAFVGTVVLPVFNMASTIERALDSVLAAADYQRSRDPAARIHICVVDDASTDDSLARALGWARAHAGQSVAVIAANRNLGAGPARNLGAASARGRYLWFLDSDDVFLPPHLFLTARVLDAAPDAGFVRTGMLFDRIDATITPDWRDAAENSYPCNLCVRRDCHDFIGGFPEEAPFLPALAEDVAYSRALNSLFGGVKIAEKTVHYMMRENNALARQSAEMTGGPPSPERTRPNPRFLGMEILTLRRIEALKAKKVAMERDGRRGNEGVLPFLPHVMPPRAPSLAALIGKSKDCMQRGEPLRAFDLLHRAVALEPGAITAWFELGVAAHRLQRHVPALRAFRMVANLQPLAPAARFNVGSLLVEGGRYAEASGVLRDTLAFQPAYPNALRLLGWALQRLGRKVEAYGILARGLRLEPDNVSLNALFAEVALETGRSGEAVRHAQRSLALAPDLFDAQVVLAGALETQSAHRAPDVALPWWERAIRCNPGRADAFTGRTVNLLTRTFGSPAPRPAGPAGHRLASTLFGRHGRFGNQLLQYGVLRLYAGLHGLTLEVPAWPGRYLYGLDDPLPGAPLPLVPEADGEEAVVAALAGRNVPVLADRDVTGYFCGGTGFLSARRDAFRGFFTPAPYLRAYADGIATRLRASGGTVVALHLRRGDFGWGRFWIAPEAWYLRWLEGIWPGLDRPVLYVATDDPALLTAFAPYRPLCARDLAEPIRGAEFFTDFHALCVADQVAISNSSFSFTASMLNRTAKKFHRPDHDRQVLVPYDPWNSPVLL</sequence>
<evidence type="ECO:0000313" key="3">
    <source>
        <dbReference type="Proteomes" id="UP001244552"/>
    </source>
</evidence>
<dbReference type="CDD" id="cd00761">
    <property type="entry name" value="Glyco_tranf_GTA_type"/>
    <property type="match status" value="1"/>
</dbReference>
<dbReference type="CDD" id="cd11301">
    <property type="entry name" value="Fut1_Fut2_like"/>
    <property type="match status" value="1"/>
</dbReference>
<dbReference type="InterPro" id="IPR050834">
    <property type="entry name" value="Glycosyltransf_2"/>
</dbReference>
<reference evidence="2 3" key="1">
    <citation type="submission" date="2023-07" db="EMBL/GenBank/DDBJ databases">
        <title>Genomic Encyclopedia of Type Strains, Phase IV (KMG-IV): sequencing the most valuable type-strain genomes for metagenomic binning, comparative biology and taxonomic classification.</title>
        <authorList>
            <person name="Goeker M."/>
        </authorList>
    </citation>
    <scope>NUCLEOTIDE SEQUENCE [LARGE SCALE GENOMIC DNA]</scope>
    <source>
        <strain evidence="2 3">DSM 19922</strain>
    </source>
</reference>
<organism evidence="2 3">
    <name type="scientific">Azospirillum picis</name>
    <dbReference type="NCBI Taxonomy" id="488438"/>
    <lineage>
        <taxon>Bacteria</taxon>
        <taxon>Pseudomonadati</taxon>
        <taxon>Pseudomonadota</taxon>
        <taxon>Alphaproteobacteria</taxon>
        <taxon>Rhodospirillales</taxon>
        <taxon>Azospirillaceae</taxon>
        <taxon>Azospirillum</taxon>
    </lineage>
</organism>
<protein>
    <submittedName>
        <fullName evidence="2">Tetratricopeptide (TPR) repeat protein</fullName>
    </submittedName>
</protein>
<dbReference type="PANTHER" id="PTHR43685">
    <property type="entry name" value="GLYCOSYLTRANSFERASE"/>
    <property type="match status" value="1"/>
</dbReference>
<dbReference type="Gene3D" id="1.25.40.10">
    <property type="entry name" value="Tetratricopeptide repeat domain"/>
    <property type="match status" value="1"/>
</dbReference>
<dbReference type="SMART" id="SM00028">
    <property type="entry name" value="TPR"/>
    <property type="match status" value="5"/>
</dbReference>
<evidence type="ECO:0000259" key="1">
    <source>
        <dbReference type="Pfam" id="PF00535"/>
    </source>
</evidence>
<dbReference type="RefSeq" id="WP_209989237.1">
    <property type="nucleotide sequence ID" value="NZ_JAGINO010000027.1"/>
</dbReference>
<dbReference type="PANTHER" id="PTHR43685:SF2">
    <property type="entry name" value="GLYCOSYLTRANSFERASE 2-LIKE DOMAIN-CONTAINING PROTEIN"/>
    <property type="match status" value="1"/>
</dbReference>
<dbReference type="SUPFAM" id="SSF48452">
    <property type="entry name" value="TPR-like"/>
    <property type="match status" value="1"/>
</dbReference>
<accession>A0ABU0MSN0</accession>
<dbReference type="InterPro" id="IPR001173">
    <property type="entry name" value="Glyco_trans_2-like"/>
</dbReference>
<dbReference type="Proteomes" id="UP001244552">
    <property type="component" value="Unassembled WGS sequence"/>
</dbReference>
<dbReference type="Pfam" id="PF00535">
    <property type="entry name" value="Glycos_transf_2"/>
    <property type="match status" value="1"/>
</dbReference>
<dbReference type="Gene3D" id="3.90.550.10">
    <property type="entry name" value="Spore Coat Polysaccharide Biosynthesis Protein SpsA, Chain A"/>
    <property type="match status" value="1"/>
</dbReference>
<feature type="domain" description="Glycosyltransferase 2-like" evidence="1">
    <location>
        <begin position="151"/>
        <end position="272"/>
    </location>
</feature>
<dbReference type="EMBL" id="JAUSVU010000027">
    <property type="protein sequence ID" value="MDQ0536499.1"/>
    <property type="molecule type" value="Genomic_DNA"/>
</dbReference>
<proteinExistence type="predicted"/>
<name>A0ABU0MSN0_9PROT</name>